<gene>
    <name evidence="2" type="ORF">PHLCEN_2v2132</name>
</gene>
<evidence type="ECO:0000256" key="1">
    <source>
        <dbReference type="SAM" id="MobiDB-lite"/>
    </source>
</evidence>
<feature type="region of interest" description="Disordered" evidence="1">
    <location>
        <begin position="1"/>
        <end position="33"/>
    </location>
</feature>
<dbReference type="AlphaFoldDB" id="A0A2R6RPZ4"/>
<comment type="caution">
    <text evidence="2">The sequence shown here is derived from an EMBL/GenBank/DDBJ whole genome shotgun (WGS) entry which is preliminary data.</text>
</comment>
<evidence type="ECO:0000313" key="2">
    <source>
        <dbReference type="EMBL" id="PSS32091.1"/>
    </source>
</evidence>
<accession>A0A2R6RPZ4</accession>
<dbReference type="EMBL" id="MLYV02000198">
    <property type="protein sequence ID" value="PSS32091.1"/>
    <property type="molecule type" value="Genomic_DNA"/>
</dbReference>
<reference evidence="2 3" key="1">
    <citation type="submission" date="2018-02" db="EMBL/GenBank/DDBJ databases">
        <title>Genome sequence of the basidiomycete white-rot fungus Phlebia centrifuga.</title>
        <authorList>
            <person name="Granchi Z."/>
            <person name="Peng M."/>
            <person name="de Vries R.P."/>
            <person name="Hilden K."/>
            <person name="Makela M.R."/>
            <person name="Grigoriev I."/>
            <person name="Riley R."/>
        </authorList>
    </citation>
    <scope>NUCLEOTIDE SEQUENCE [LARGE SCALE GENOMIC DNA]</scope>
    <source>
        <strain evidence="2 3">FBCC195</strain>
    </source>
</reference>
<organism evidence="2 3">
    <name type="scientific">Hermanssonia centrifuga</name>
    <dbReference type="NCBI Taxonomy" id="98765"/>
    <lineage>
        <taxon>Eukaryota</taxon>
        <taxon>Fungi</taxon>
        <taxon>Dikarya</taxon>
        <taxon>Basidiomycota</taxon>
        <taxon>Agaricomycotina</taxon>
        <taxon>Agaricomycetes</taxon>
        <taxon>Polyporales</taxon>
        <taxon>Meruliaceae</taxon>
        <taxon>Hermanssonia</taxon>
    </lineage>
</organism>
<keyword evidence="3" id="KW-1185">Reference proteome</keyword>
<proteinExistence type="predicted"/>
<sequence>MFLTFSKYQGQPGDMTSDFRQDDARSTQSLGAERWAIQERFATTTRENGQITTEERV</sequence>
<dbReference type="Proteomes" id="UP000186601">
    <property type="component" value="Unassembled WGS sequence"/>
</dbReference>
<evidence type="ECO:0000313" key="3">
    <source>
        <dbReference type="Proteomes" id="UP000186601"/>
    </source>
</evidence>
<protein>
    <submittedName>
        <fullName evidence="2">Uncharacterized protein</fullName>
    </submittedName>
</protein>
<name>A0A2R6RPZ4_9APHY</name>